<dbReference type="AlphaFoldDB" id="A0A1B7TAG8"/>
<protein>
    <submittedName>
        <fullName evidence="1">Uncharacterized protein</fullName>
    </submittedName>
</protein>
<evidence type="ECO:0000313" key="2">
    <source>
        <dbReference type="Proteomes" id="UP000092321"/>
    </source>
</evidence>
<dbReference type="GO" id="GO:0005759">
    <property type="term" value="C:mitochondrial matrix"/>
    <property type="evidence" value="ECO:0007669"/>
    <property type="project" value="TreeGrafter"/>
</dbReference>
<dbReference type="OrthoDB" id="15893at2759"/>
<dbReference type="Proteomes" id="UP000092321">
    <property type="component" value="Unassembled WGS sequence"/>
</dbReference>
<organism evidence="1 2">
    <name type="scientific">Hanseniaspora valbyensis NRRL Y-1626</name>
    <dbReference type="NCBI Taxonomy" id="766949"/>
    <lineage>
        <taxon>Eukaryota</taxon>
        <taxon>Fungi</taxon>
        <taxon>Dikarya</taxon>
        <taxon>Ascomycota</taxon>
        <taxon>Saccharomycotina</taxon>
        <taxon>Saccharomycetes</taxon>
        <taxon>Saccharomycodales</taxon>
        <taxon>Saccharomycodaceae</taxon>
        <taxon>Hanseniaspora</taxon>
    </lineage>
</organism>
<dbReference type="InterPro" id="IPR039196">
    <property type="entry name" value="Fmc1"/>
</dbReference>
<keyword evidence="2" id="KW-1185">Reference proteome</keyword>
<name>A0A1B7TAG8_9ASCO</name>
<dbReference type="PANTHER" id="PTHR28015:SF1">
    <property type="entry name" value="ATP SYNTHASE ASSEMBLY FACTOR FMC1, MITOCHONDRIAL"/>
    <property type="match status" value="1"/>
</dbReference>
<comment type="caution">
    <text evidence="1">The sequence shown here is derived from an EMBL/GenBank/DDBJ whole genome shotgun (WGS) entry which is preliminary data.</text>
</comment>
<reference evidence="2" key="1">
    <citation type="journal article" date="2016" name="Proc. Natl. Acad. Sci. U.S.A.">
        <title>Comparative genomics of biotechnologically important yeasts.</title>
        <authorList>
            <person name="Riley R."/>
            <person name="Haridas S."/>
            <person name="Wolfe K.H."/>
            <person name="Lopes M.R."/>
            <person name="Hittinger C.T."/>
            <person name="Goeker M."/>
            <person name="Salamov A.A."/>
            <person name="Wisecaver J.H."/>
            <person name="Long T.M."/>
            <person name="Calvey C.H."/>
            <person name="Aerts A.L."/>
            <person name="Barry K.W."/>
            <person name="Choi C."/>
            <person name="Clum A."/>
            <person name="Coughlan A.Y."/>
            <person name="Deshpande S."/>
            <person name="Douglass A.P."/>
            <person name="Hanson S.J."/>
            <person name="Klenk H.-P."/>
            <person name="LaButti K.M."/>
            <person name="Lapidus A."/>
            <person name="Lindquist E.A."/>
            <person name="Lipzen A.M."/>
            <person name="Meier-Kolthoff J.P."/>
            <person name="Ohm R.A."/>
            <person name="Otillar R.P."/>
            <person name="Pangilinan J.L."/>
            <person name="Peng Y."/>
            <person name="Rokas A."/>
            <person name="Rosa C.A."/>
            <person name="Scheuner C."/>
            <person name="Sibirny A.A."/>
            <person name="Slot J.C."/>
            <person name="Stielow J.B."/>
            <person name="Sun H."/>
            <person name="Kurtzman C.P."/>
            <person name="Blackwell M."/>
            <person name="Grigoriev I.V."/>
            <person name="Jeffries T.W."/>
        </authorList>
    </citation>
    <scope>NUCLEOTIDE SEQUENCE [LARGE SCALE GENOMIC DNA]</scope>
    <source>
        <strain evidence="2">NRRL Y-1626</strain>
    </source>
</reference>
<accession>A0A1B7TAG8</accession>
<sequence length="161" mass="18892">MSSNTLSYKKLIKSLVNHNKESKKKQLRQIIYKNLVKDLYKNKTKNSTNIKLPSVDEIKVNEKDSRLYVIKDTKAIKDIYKEFNSYQNNSSKQVHKEIITNVEDFLKNQAEYQILLERYNPGIKLQNEYGSNDYNKKIVERTAAKVGYKVPEVKIQDQEGN</sequence>
<dbReference type="PANTHER" id="PTHR28015">
    <property type="entry name" value="ATP SYNTHASE ASSEMBLY FACTOR FMC1, MITOCHONDRIAL"/>
    <property type="match status" value="1"/>
</dbReference>
<evidence type="ECO:0000313" key="1">
    <source>
        <dbReference type="EMBL" id="OBA25734.1"/>
    </source>
</evidence>
<gene>
    <name evidence="1" type="ORF">HANVADRAFT_49787</name>
</gene>
<proteinExistence type="predicted"/>
<dbReference type="EMBL" id="LXPE01000049">
    <property type="protein sequence ID" value="OBA25734.1"/>
    <property type="molecule type" value="Genomic_DNA"/>
</dbReference>
<dbReference type="GO" id="GO:0033615">
    <property type="term" value="P:mitochondrial proton-transporting ATP synthase complex assembly"/>
    <property type="evidence" value="ECO:0007669"/>
    <property type="project" value="InterPro"/>
</dbReference>